<evidence type="ECO:0000313" key="2">
    <source>
        <dbReference type="EMBL" id="JAE27073.1"/>
    </source>
</evidence>
<keyword evidence="1" id="KW-1133">Transmembrane helix</keyword>
<organism evidence="2">
    <name type="scientific">Arundo donax</name>
    <name type="common">Giant reed</name>
    <name type="synonym">Donax arundinaceus</name>
    <dbReference type="NCBI Taxonomy" id="35708"/>
    <lineage>
        <taxon>Eukaryota</taxon>
        <taxon>Viridiplantae</taxon>
        <taxon>Streptophyta</taxon>
        <taxon>Embryophyta</taxon>
        <taxon>Tracheophyta</taxon>
        <taxon>Spermatophyta</taxon>
        <taxon>Magnoliopsida</taxon>
        <taxon>Liliopsida</taxon>
        <taxon>Poales</taxon>
        <taxon>Poaceae</taxon>
        <taxon>PACMAD clade</taxon>
        <taxon>Arundinoideae</taxon>
        <taxon>Arundineae</taxon>
        <taxon>Arundo</taxon>
    </lineage>
</organism>
<protein>
    <submittedName>
        <fullName evidence="2">Uncharacterized protein</fullName>
    </submittedName>
</protein>
<dbReference type="EMBL" id="GBRH01170823">
    <property type="protein sequence ID" value="JAE27073.1"/>
    <property type="molecule type" value="Transcribed_RNA"/>
</dbReference>
<name>A0A0A9H2J8_ARUDO</name>
<keyword evidence="1" id="KW-0812">Transmembrane</keyword>
<sequence length="58" mass="6335">MVASASMIYTMFLFLQAISGIGVISGDSLEGSMRCLRCQILRPMAMLWSTAIMKCLSV</sequence>
<reference evidence="2" key="2">
    <citation type="journal article" date="2015" name="Data Brief">
        <title>Shoot transcriptome of the giant reed, Arundo donax.</title>
        <authorList>
            <person name="Barrero R.A."/>
            <person name="Guerrero F.D."/>
            <person name="Moolhuijzen P."/>
            <person name="Goolsby J.A."/>
            <person name="Tidwell J."/>
            <person name="Bellgard S.E."/>
            <person name="Bellgard M.I."/>
        </authorList>
    </citation>
    <scope>NUCLEOTIDE SEQUENCE</scope>
    <source>
        <tissue evidence="2">Shoot tissue taken approximately 20 cm above the soil surface</tissue>
    </source>
</reference>
<reference evidence="2" key="1">
    <citation type="submission" date="2014-09" db="EMBL/GenBank/DDBJ databases">
        <authorList>
            <person name="Magalhaes I.L.F."/>
            <person name="Oliveira U."/>
            <person name="Santos F.R."/>
            <person name="Vidigal T.H.D.A."/>
            <person name="Brescovit A.D."/>
            <person name="Santos A.J."/>
        </authorList>
    </citation>
    <scope>NUCLEOTIDE SEQUENCE</scope>
    <source>
        <tissue evidence="2">Shoot tissue taken approximately 20 cm above the soil surface</tissue>
    </source>
</reference>
<proteinExistence type="predicted"/>
<feature type="transmembrane region" description="Helical" evidence="1">
    <location>
        <begin position="6"/>
        <end position="24"/>
    </location>
</feature>
<dbReference type="AlphaFoldDB" id="A0A0A9H2J8"/>
<evidence type="ECO:0000256" key="1">
    <source>
        <dbReference type="SAM" id="Phobius"/>
    </source>
</evidence>
<keyword evidence="1" id="KW-0472">Membrane</keyword>
<accession>A0A0A9H2J8</accession>